<dbReference type="GO" id="GO:0009089">
    <property type="term" value="P:lysine biosynthetic process via diaminopimelate"/>
    <property type="evidence" value="ECO:0007669"/>
    <property type="project" value="UniProtKB-UniRule"/>
</dbReference>
<dbReference type="UniPathway" id="UPA00034">
    <property type="reaction ID" value="UER00017"/>
</dbReference>
<comment type="subunit">
    <text evidence="12">Homotetramer; dimer of dimers.</text>
</comment>
<evidence type="ECO:0000313" key="16">
    <source>
        <dbReference type="EMBL" id="CDS90121.1"/>
    </source>
</evidence>
<dbReference type="InterPro" id="IPR020625">
    <property type="entry name" value="Schiff_base-form_aldolases_AS"/>
</dbReference>
<dbReference type="Gene3D" id="3.20.20.70">
    <property type="entry name" value="Aldolase class I"/>
    <property type="match status" value="1"/>
</dbReference>
<evidence type="ECO:0000256" key="7">
    <source>
        <dbReference type="ARBA" id="ARBA00022915"/>
    </source>
</evidence>
<keyword evidence="9 12" id="KW-0456">Lyase</keyword>
<dbReference type="PANTHER" id="PTHR12128:SF66">
    <property type="entry name" value="4-HYDROXY-2-OXOGLUTARATE ALDOLASE, MITOCHONDRIAL"/>
    <property type="match status" value="1"/>
</dbReference>
<feature type="active site" description="Proton donor/acceptor" evidence="12 14">
    <location>
        <position position="145"/>
    </location>
</feature>
<dbReference type="EC" id="4.3.3.7" evidence="4 12"/>
<keyword evidence="6 12" id="KW-0028">Amino-acid biosynthesis</keyword>
<comment type="subcellular location">
    <subcellularLocation>
        <location evidence="12">Cytoplasm</location>
    </subcellularLocation>
</comment>
<evidence type="ECO:0000256" key="8">
    <source>
        <dbReference type="ARBA" id="ARBA00023154"/>
    </source>
</evidence>
<evidence type="ECO:0000313" key="18">
    <source>
        <dbReference type="EMBL" id="CDS93200.1"/>
    </source>
</evidence>
<evidence type="ECO:0000256" key="12">
    <source>
        <dbReference type="HAMAP-Rule" id="MF_00418"/>
    </source>
</evidence>
<dbReference type="AlphaFoldDB" id="A0A069ANR8"/>
<evidence type="ECO:0000256" key="14">
    <source>
        <dbReference type="PIRSR" id="PIRSR001365-1"/>
    </source>
</evidence>
<sequence>MESLLEREYNFMKYKGIICAMITPFDENQNINSQATCQLIDYLIEKGIYGLFILGTNGECHVLTDDEKVEFAKIVINHTNNRVPVFVGTGGNSTREVVDLSKRMEAIGASALSIITPYFVTPTQQELILHYKTIANSVNLPIIMYNMPGKTGINIEPESVRELSKIKNIVGIKDSSGKLDNMKSYIEATKNENFSVFSGSDSLILDSLKAGSQGAVAATTNFLTEIGISIYENFMKGDLEEAQKAQSSIEELRRILKLGTIPSVMKKTIVLNGINVGTARLPVTEPTGEVLEEIKRVVENYRTILNKSSENR</sequence>
<dbReference type="EMBL" id="LK932773">
    <property type="protein sequence ID" value="CDS93200.1"/>
    <property type="molecule type" value="Genomic_DNA"/>
</dbReference>
<dbReference type="HAMAP" id="MF_00418">
    <property type="entry name" value="DapA"/>
    <property type="match status" value="1"/>
</dbReference>
<proteinExistence type="inferred from homology"/>
<evidence type="ECO:0000256" key="10">
    <source>
        <dbReference type="ARBA" id="ARBA00023270"/>
    </source>
</evidence>
<evidence type="ECO:0000256" key="1">
    <source>
        <dbReference type="ARBA" id="ARBA00003294"/>
    </source>
</evidence>
<evidence type="ECO:0000256" key="4">
    <source>
        <dbReference type="ARBA" id="ARBA00012086"/>
    </source>
</evidence>
<dbReference type="SUPFAM" id="SSF51569">
    <property type="entry name" value="Aldolase"/>
    <property type="match status" value="1"/>
</dbReference>
<dbReference type="InterPro" id="IPR013785">
    <property type="entry name" value="Aldolase_TIM"/>
</dbReference>
<dbReference type="EMBL" id="LK932534">
    <property type="protein sequence ID" value="CDS90121.1"/>
    <property type="molecule type" value="Genomic_DNA"/>
</dbReference>
<dbReference type="NCBIfam" id="TIGR00674">
    <property type="entry name" value="dapA"/>
    <property type="match status" value="1"/>
</dbReference>
<evidence type="ECO:0000256" key="13">
    <source>
        <dbReference type="PIRNR" id="PIRNR001365"/>
    </source>
</evidence>
<comment type="catalytic activity">
    <reaction evidence="11 12">
        <text>L-aspartate 4-semialdehyde + pyruvate = (2S,4S)-4-hydroxy-2,3,4,5-tetrahydrodipicolinate + H2O + H(+)</text>
        <dbReference type="Rhea" id="RHEA:34171"/>
        <dbReference type="ChEBI" id="CHEBI:15361"/>
        <dbReference type="ChEBI" id="CHEBI:15377"/>
        <dbReference type="ChEBI" id="CHEBI:15378"/>
        <dbReference type="ChEBI" id="CHEBI:67139"/>
        <dbReference type="ChEBI" id="CHEBI:537519"/>
        <dbReference type="EC" id="4.3.3.7"/>
    </reaction>
</comment>
<dbReference type="PRINTS" id="PR00146">
    <property type="entry name" value="DHPICSNTHASE"/>
</dbReference>
<feature type="binding site" evidence="12 15">
    <location>
        <position position="216"/>
    </location>
    <ligand>
        <name>pyruvate</name>
        <dbReference type="ChEBI" id="CHEBI:15361"/>
    </ligand>
</feature>
<keyword evidence="10 12" id="KW-0704">Schiff base</keyword>
<comment type="pathway">
    <text evidence="2 12">Amino-acid biosynthesis; L-lysine biosynthesis via DAP pathway; (S)-tetrahydrodipicolinate from L-aspartate: step 3/4.</text>
</comment>
<evidence type="ECO:0000256" key="9">
    <source>
        <dbReference type="ARBA" id="ARBA00023239"/>
    </source>
</evidence>
<dbReference type="InterPro" id="IPR005263">
    <property type="entry name" value="DapA"/>
</dbReference>
<evidence type="ECO:0000256" key="2">
    <source>
        <dbReference type="ARBA" id="ARBA00005120"/>
    </source>
</evidence>
<comment type="caution">
    <text evidence="12">Was originally thought to be a dihydrodipicolinate synthase (DHDPS), catalyzing the condensation of (S)-aspartate-beta-semialdehyde [(S)-ASA] and pyruvate to dihydrodipicolinate (DHDP). However, it was shown in E.coli that the product of the enzymatic reaction is not dihydrodipicolinate but in fact (4S)-4-hydroxy-2,3,4,5-tetrahydro-(2S)-dipicolinic acid (HTPA), and that the consecutive dehydration reaction leading to DHDP is not spontaneous but catalyzed by DapB.</text>
</comment>
<gene>
    <name evidence="12 16" type="primary">dapA</name>
    <name evidence="18" type="ORF">BN1095_1300084</name>
    <name evidence="16" type="ORF">BN1096_790039</name>
    <name evidence="17" type="ORF">BN1097_790040</name>
</gene>
<protein>
    <recommendedName>
        <fullName evidence="4 12">4-hydroxy-tetrahydrodipicolinate synthase</fullName>
        <shortName evidence="12">HTPA synthase</shortName>
        <ecNumber evidence="4 12">4.3.3.7</ecNumber>
    </recommendedName>
</protein>
<dbReference type="GO" id="GO:0005737">
    <property type="term" value="C:cytoplasm"/>
    <property type="evidence" value="ECO:0007669"/>
    <property type="project" value="UniProtKB-SubCell"/>
</dbReference>
<dbReference type="InterPro" id="IPR002220">
    <property type="entry name" value="DapA-like"/>
</dbReference>
<reference evidence="16" key="1">
    <citation type="submission" date="2014-07" db="EMBL/GenBank/DDBJ databases">
        <authorList>
            <person name="Monot Marc"/>
        </authorList>
    </citation>
    <scope>NUCLEOTIDE SEQUENCE</scope>
    <source>
        <strain evidence="18">7032989</strain>
        <strain evidence="17">7032994</strain>
    </source>
</reference>
<dbReference type="Pfam" id="PF00701">
    <property type="entry name" value="DHDPS"/>
    <property type="match status" value="1"/>
</dbReference>
<evidence type="ECO:0000313" key="17">
    <source>
        <dbReference type="EMBL" id="CDS90323.1"/>
    </source>
</evidence>
<feature type="site" description="Part of a proton relay during catalysis" evidence="12">
    <location>
        <position position="56"/>
    </location>
</feature>
<dbReference type="CDD" id="cd00408">
    <property type="entry name" value="DHDPS-like"/>
    <property type="match status" value="1"/>
</dbReference>
<comment type="similarity">
    <text evidence="3 12 13">Belongs to the DapA family.</text>
</comment>
<evidence type="ECO:0000256" key="15">
    <source>
        <dbReference type="PIRSR" id="PIRSR001365-2"/>
    </source>
</evidence>
<dbReference type="GO" id="GO:0008840">
    <property type="term" value="F:4-hydroxy-tetrahydrodipicolinate synthase activity"/>
    <property type="evidence" value="ECO:0007669"/>
    <property type="project" value="UniProtKB-UniRule"/>
</dbReference>
<keyword evidence="8 12" id="KW-0457">Lysine biosynthesis</keyword>
<dbReference type="GO" id="GO:0019877">
    <property type="term" value="P:diaminopimelate biosynthetic process"/>
    <property type="evidence" value="ECO:0007669"/>
    <property type="project" value="UniProtKB-UniRule"/>
</dbReference>
<evidence type="ECO:0000256" key="6">
    <source>
        <dbReference type="ARBA" id="ARBA00022605"/>
    </source>
</evidence>
<keyword evidence="5 12" id="KW-0963">Cytoplasm</keyword>
<evidence type="ECO:0000256" key="11">
    <source>
        <dbReference type="ARBA" id="ARBA00047836"/>
    </source>
</evidence>
<comment type="function">
    <text evidence="1 12">Catalyzes the condensation of (S)-aspartate-beta-semialdehyde [(S)-ASA] and pyruvate to 4-hydroxy-tetrahydrodipicolinate (HTPA).</text>
</comment>
<evidence type="ECO:0000256" key="5">
    <source>
        <dbReference type="ARBA" id="ARBA00022490"/>
    </source>
</evidence>
<organism evidence="16">
    <name type="scientific">Clostridioides difficile</name>
    <name type="common">Peptoclostridium difficile</name>
    <dbReference type="NCBI Taxonomy" id="1496"/>
    <lineage>
        <taxon>Bacteria</taxon>
        <taxon>Bacillati</taxon>
        <taxon>Bacillota</taxon>
        <taxon>Clostridia</taxon>
        <taxon>Peptostreptococcales</taxon>
        <taxon>Peptostreptococcaceae</taxon>
        <taxon>Clostridioides</taxon>
    </lineage>
</organism>
<comment type="caution">
    <text evidence="12">Lacks conserved residue(s) required for the propagation of feature annotation.</text>
</comment>
<dbReference type="SMART" id="SM01130">
    <property type="entry name" value="DHDPS"/>
    <property type="match status" value="1"/>
</dbReference>
<dbReference type="EMBL" id="LK932419">
    <property type="protein sequence ID" value="CDS90323.1"/>
    <property type="molecule type" value="Genomic_DNA"/>
</dbReference>
<dbReference type="PANTHER" id="PTHR12128">
    <property type="entry name" value="DIHYDRODIPICOLINATE SYNTHASE"/>
    <property type="match status" value="1"/>
</dbReference>
<dbReference type="PIRSF" id="PIRSF001365">
    <property type="entry name" value="DHDPS"/>
    <property type="match status" value="1"/>
</dbReference>
<dbReference type="PROSITE" id="PS00666">
    <property type="entry name" value="DHDPS_2"/>
    <property type="match status" value="1"/>
</dbReference>
<keyword evidence="7 12" id="KW-0220">Diaminopimelate biosynthesis</keyword>
<accession>A0A069ANR8</accession>
<evidence type="ECO:0000256" key="3">
    <source>
        <dbReference type="ARBA" id="ARBA00007592"/>
    </source>
</evidence>
<name>A0A069ANR8_CLODI</name>
<feature type="active site" description="Schiff-base intermediate with substrate" evidence="12 14">
    <location>
        <position position="173"/>
    </location>
</feature>